<sequence>MGLRLRLSGLLAVCPVGRLAILQFQYTSMTLLLSCNVSVNDFVNFCASNAKDDSRVSGCGFLQVKILCDGDCDENCAIMGTGIPDVVSVSCELNHDHLYADQVTANGFILEGAPTTAISQVLEASTSPVAISDLTTDSSAPSSQGTSAAIVDTDFNYDHLSLEENTLNILELGGLSHFYEQSGYLTVSDIHPGFTPSDSAPNSDLPATLSRVAEVDSFEDSEIFSDILLKDIDKMLMEENINDKFITYPEHPALLAAEQPFYEILGDEFSLLTDQSSLLSSHFSNCPTDSITKPHGSFSDRTLFENSWTSDYIDYSLLQTNPSLDGYSSQYSLSNNCFCNFVNMVEGTLVGTLGIPDFLNMSQPAWEFERGVEEAKKFLPSDDQLVINQETNGFCLPLPTIEKQKLIEVQEEAAEKEKFNHLSRGRKKHDGEDLDLEEGRNSKQSAVFSDETHRTEMLDEILLCNGEKCAKRVDELRLKLQNEVSKISHSGHQKGSNGGKGRGKKNSKRNVIDLTTLLVHCAQAAATDDRRTANELLKQIRQHSSLNGNANQRLAHWFADGLEARLAGTGSLFYHQLVAKRHQVTEILKAYQLYLAACPFKKISHFFSAQTILNVSEKAEKLHIIDFGIYYGFQWPCFMKRLSSRPGGPPKLKMTGIDVPVHGFRPTEVIDETGLRLTDYARSFKIPFEFHAIAANWETIKVEDFKIEKDEVVVVNCLYRLRNLMDETVVIDSHRDRVLNTIRKIKPDVFIHGVLNGTYNAPFFVTRFREALFHFSSLFDMIETNVPHEDEAKQLIEKVLFGRELINVISCEGTERVERPETYKQWQVRNLRAGLTQLPLNPDILKKAKNRVQSCYHKDFILDQDSHWLLQGWKGRIIFALSTWKTNSCC</sequence>
<feature type="region of interest" description="Disordered" evidence="4">
    <location>
        <begin position="484"/>
        <end position="507"/>
    </location>
</feature>
<keyword evidence="1" id="KW-0805">Transcription regulation</keyword>
<feature type="region of interest" description="Disordered" evidence="4">
    <location>
        <begin position="417"/>
        <end position="450"/>
    </location>
</feature>
<dbReference type="Proteomes" id="UP000734854">
    <property type="component" value="Unassembled WGS sequence"/>
</dbReference>
<feature type="signal peptide" evidence="5">
    <location>
        <begin position="1"/>
        <end position="19"/>
    </location>
</feature>
<dbReference type="AlphaFoldDB" id="A0A8J5GXE5"/>
<feature type="region of interest" description="Leucine repeat I (LRI)" evidence="3">
    <location>
        <begin position="512"/>
        <end position="572"/>
    </location>
</feature>
<comment type="caution">
    <text evidence="3">Lacks conserved residue(s) required for the propagation of feature annotation.</text>
</comment>
<feature type="chain" id="PRO_5035314933" description="Scarecrow-like protein 9" evidence="5">
    <location>
        <begin position="20"/>
        <end position="890"/>
    </location>
</feature>
<evidence type="ECO:0000256" key="4">
    <source>
        <dbReference type="SAM" id="MobiDB-lite"/>
    </source>
</evidence>
<keyword evidence="5" id="KW-0732">Signal</keyword>
<dbReference type="EMBL" id="JACMSC010000007">
    <property type="protein sequence ID" value="KAG6515962.1"/>
    <property type="molecule type" value="Genomic_DNA"/>
</dbReference>
<evidence type="ECO:0000313" key="7">
    <source>
        <dbReference type="Proteomes" id="UP000734854"/>
    </source>
</evidence>
<proteinExistence type="inferred from homology"/>
<evidence type="ECO:0000256" key="3">
    <source>
        <dbReference type="PROSITE-ProRule" id="PRU01191"/>
    </source>
</evidence>
<comment type="similarity">
    <text evidence="3">Belongs to the GRAS family.</text>
</comment>
<dbReference type="PROSITE" id="PS50985">
    <property type="entry name" value="GRAS"/>
    <property type="match status" value="1"/>
</dbReference>
<evidence type="ECO:0000313" key="6">
    <source>
        <dbReference type="EMBL" id="KAG6515962.1"/>
    </source>
</evidence>
<keyword evidence="2" id="KW-0804">Transcription</keyword>
<comment type="caution">
    <text evidence="6">The sequence shown here is derived from an EMBL/GenBank/DDBJ whole genome shotgun (WGS) entry which is preliminary data.</text>
</comment>
<feature type="region of interest" description="Leucine repeat II (LRII)" evidence="3">
    <location>
        <begin position="672"/>
        <end position="704"/>
    </location>
</feature>
<dbReference type="PROSITE" id="PS51257">
    <property type="entry name" value="PROKAR_LIPOPROTEIN"/>
    <property type="match status" value="1"/>
</dbReference>
<accession>A0A8J5GXE5</accession>
<feature type="short sequence motif" description="VHIID" evidence="3">
    <location>
        <begin position="622"/>
        <end position="626"/>
    </location>
</feature>
<dbReference type="PANTHER" id="PTHR31636">
    <property type="entry name" value="OSJNBA0084A10.13 PROTEIN-RELATED"/>
    <property type="match status" value="1"/>
</dbReference>
<feature type="region of interest" description="SAW" evidence="3">
    <location>
        <begin position="810"/>
        <end position="885"/>
    </location>
</feature>
<reference evidence="6 7" key="1">
    <citation type="submission" date="2020-08" db="EMBL/GenBank/DDBJ databases">
        <title>Plant Genome Project.</title>
        <authorList>
            <person name="Zhang R.-G."/>
        </authorList>
    </citation>
    <scope>NUCLEOTIDE SEQUENCE [LARGE SCALE GENOMIC DNA]</scope>
    <source>
        <tissue evidence="6">Rhizome</tissue>
    </source>
</reference>
<name>A0A8J5GXE5_ZINOF</name>
<dbReference type="InterPro" id="IPR005202">
    <property type="entry name" value="TF_GRAS"/>
</dbReference>
<dbReference type="Pfam" id="PF03514">
    <property type="entry name" value="GRAS"/>
    <property type="match status" value="1"/>
</dbReference>
<evidence type="ECO:0000256" key="5">
    <source>
        <dbReference type="SAM" id="SignalP"/>
    </source>
</evidence>
<gene>
    <name evidence="6" type="ORF">ZIOFF_026408</name>
</gene>
<feature type="region of interest" description="VHIID" evidence="3">
    <location>
        <begin position="591"/>
        <end position="656"/>
    </location>
</feature>
<keyword evidence="7" id="KW-1185">Reference proteome</keyword>
<evidence type="ECO:0008006" key="8">
    <source>
        <dbReference type="Google" id="ProtNLM"/>
    </source>
</evidence>
<evidence type="ECO:0000256" key="2">
    <source>
        <dbReference type="ARBA" id="ARBA00023163"/>
    </source>
</evidence>
<evidence type="ECO:0000256" key="1">
    <source>
        <dbReference type="ARBA" id="ARBA00023015"/>
    </source>
</evidence>
<organism evidence="6 7">
    <name type="scientific">Zingiber officinale</name>
    <name type="common">Ginger</name>
    <name type="synonym">Amomum zingiber</name>
    <dbReference type="NCBI Taxonomy" id="94328"/>
    <lineage>
        <taxon>Eukaryota</taxon>
        <taxon>Viridiplantae</taxon>
        <taxon>Streptophyta</taxon>
        <taxon>Embryophyta</taxon>
        <taxon>Tracheophyta</taxon>
        <taxon>Spermatophyta</taxon>
        <taxon>Magnoliopsida</taxon>
        <taxon>Liliopsida</taxon>
        <taxon>Zingiberales</taxon>
        <taxon>Zingiberaceae</taxon>
        <taxon>Zingiber</taxon>
    </lineage>
</organism>
<protein>
    <recommendedName>
        <fullName evidence="8">Scarecrow-like protein 9</fullName>
    </recommendedName>
</protein>